<reference evidence="2 3" key="1">
    <citation type="journal article" date="2015" name="Biotechnol. Biofuels">
        <title>Enhanced degradation of softwood versus hardwood by the white-rot fungus Pycnoporus coccineus.</title>
        <authorList>
            <person name="Couturier M."/>
            <person name="Navarro D."/>
            <person name="Chevret D."/>
            <person name="Henrissat B."/>
            <person name="Piumi F."/>
            <person name="Ruiz-Duenas F.J."/>
            <person name="Martinez A.T."/>
            <person name="Grigoriev I.V."/>
            <person name="Riley R."/>
            <person name="Lipzen A."/>
            <person name="Berrin J.G."/>
            <person name="Master E.R."/>
            <person name="Rosso M.N."/>
        </authorList>
    </citation>
    <scope>NUCLEOTIDE SEQUENCE [LARGE SCALE GENOMIC DNA]</scope>
    <source>
        <strain evidence="2 3">BRFM310</strain>
    </source>
</reference>
<name>A0A1Y2IU95_TRAC3</name>
<protein>
    <submittedName>
        <fullName evidence="2">Uncharacterized protein</fullName>
    </submittedName>
</protein>
<accession>A0A1Y2IU95</accession>
<sequence>MVVVAERVLCFPLGVNVAGRAYCRRAGAPRSQNTSSRLAAELSLCERGRRRGSRHANAADGGLKRPTDGPPQSRLTLCAVRTPWLCLMFFPRTILSAPASKHACSVQSPRPYRLPCPLGRGTVCLETSPPARTSPSVPQSLEVMILASIQSSPVR</sequence>
<evidence type="ECO:0000313" key="3">
    <source>
        <dbReference type="Proteomes" id="UP000193067"/>
    </source>
</evidence>
<evidence type="ECO:0000313" key="2">
    <source>
        <dbReference type="EMBL" id="OSD04647.1"/>
    </source>
</evidence>
<dbReference type="Proteomes" id="UP000193067">
    <property type="component" value="Unassembled WGS sequence"/>
</dbReference>
<organism evidence="2 3">
    <name type="scientific">Trametes coccinea (strain BRFM310)</name>
    <name type="common">Pycnoporus coccineus</name>
    <dbReference type="NCBI Taxonomy" id="1353009"/>
    <lineage>
        <taxon>Eukaryota</taxon>
        <taxon>Fungi</taxon>
        <taxon>Dikarya</taxon>
        <taxon>Basidiomycota</taxon>
        <taxon>Agaricomycotina</taxon>
        <taxon>Agaricomycetes</taxon>
        <taxon>Polyporales</taxon>
        <taxon>Polyporaceae</taxon>
        <taxon>Trametes</taxon>
    </lineage>
</organism>
<dbReference type="EMBL" id="KZ084096">
    <property type="protein sequence ID" value="OSD04647.1"/>
    <property type="molecule type" value="Genomic_DNA"/>
</dbReference>
<proteinExistence type="predicted"/>
<keyword evidence="3" id="KW-1185">Reference proteome</keyword>
<evidence type="ECO:0000256" key="1">
    <source>
        <dbReference type="SAM" id="MobiDB-lite"/>
    </source>
</evidence>
<dbReference type="AlphaFoldDB" id="A0A1Y2IU95"/>
<feature type="region of interest" description="Disordered" evidence="1">
    <location>
        <begin position="51"/>
        <end position="72"/>
    </location>
</feature>
<gene>
    <name evidence="2" type="ORF">PYCCODRAFT_120503</name>
</gene>